<evidence type="ECO:0000313" key="4">
    <source>
        <dbReference type="EMBL" id="QET01206.1"/>
    </source>
</evidence>
<dbReference type="Pfam" id="PF00486">
    <property type="entry name" value="Trans_reg_C"/>
    <property type="match status" value="1"/>
</dbReference>
<dbReference type="GO" id="GO:0003677">
    <property type="term" value="F:DNA binding"/>
    <property type="evidence" value="ECO:0007669"/>
    <property type="project" value="UniProtKB-UniRule"/>
</dbReference>
<organism evidence="4 5">
    <name type="scientific">Cupriavidus pauculus</name>
    <dbReference type="NCBI Taxonomy" id="82633"/>
    <lineage>
        <taxon>Bacteria</taxon>
        <taxon>Pseudomonadati</taxon>
        <taxon>Pseudomonadota</taxon>
        <taxon>Betaproteobacteria</taxon>
        <taxon>Burkholderiales</taxon>
        <taxon>Burkholderiaceae</taxon>
        <taxon>Cupriavidus</taxon>
    </lineage>
</organism>
<dbReference type="InterPro" id="IPR036388">
    <property type="entry name" value="WH-like_DNA-bd_sf"/>
</dbReference>
<gene>
    <name evidence="4" type="ORF">FOB72_03585</name>
</gene>
<dbReference type="GO" id="GO:0043531">
    <property type="term" value="F:ADP binding"/>
    <property type="evidence" value="ECO:0007669"/>
    <property type="project" value="InterPro"/>
</dbReference>
<dbReference type="Gene3D" id="3.40.50.300">
    <property type="entry name" value="P-loop containing nucleotide triphosphate hydrolases"/>
    <property type="match status" value="1"/>
</dbReference>
<dbReference type="InterPro" id="IPR001867">
    <property type="entry name" value="OmpR/PhoB-type_DNA-bd"/>
</dbReference>
<protein>
    <recommendedName>
        <fullName evidence="3">OmpR/PhoB-type domain-containing protein</fullName>
    </recommendedName>
</protein>
<dbReference type="InterPro" id="IPR027417">
    <property type="entry name" value="P-loop_NTPase"/>
</dbReference>
<dbReference type="GO" id="GO:0000160">
    <property type="term" value="P:phosphorelay signal transduction system"/>
    <property type="evidence" value="ECO:0007669"/>
    <property type="project" value="InterPro"/>
</dbReference>
<dbReference type="Proteomes" id="UP000322822">
    <property type="component" value="Chromosome 1"/>
</dbReference>
<dbReference type="SMART" id="SM00382">
    <property type="entry name" value="AAA"/>
    <property type="match status" value="1"/>
</dbReference>
<accession>A0A5P2H047</accession>
<dbReference type="PRINTS" id="PR00364">
    <property type="entry name" value="DISEASERSIST"/>
</dbReference>
<dbReference type="InterPro" id="IPR016032">
    <property type="entry name" value="Sig_transdc_resp-reg_C-effctor"/>
</dbReference>
<dbReference type="PROSITE" id="PS51755">
    <property type="entry name" value="OMPR_PHOB"/>
    <property type="match status" value="1"/>
</dbReference>
<dbReference type="SUPFAM" id="SSF52540">
    <property type="entry name" value="P-loop containing nucleoside triphosphate hydrolases"/>
    <property type="match status" value="1"/>
</dbReference>
<dbReference type="GO" id="GO:0006355">
    <property type="term" value="P:regulation of DNA-templated transcription"/>
    <property type="evidence" value="ECO:0007669"/>
    <property type="project" value="InterPro"/>
</dbReference>
<dbReference type="PANTHER" id="PTHR47691">
    <property type="entry name" value="REGULATOR-RELATED"/>
    <property type="match status" value="1"/>
</dbReference>
<feature type="DNA-binding region" description="OmpR/PhoB-type" evidence="2">
    <location>
        <begin position="2"/>
        <end position="100"/>
    </location>
</feature>
<feature type="domain" description="OmpR/PhoB-type" evidence="3">
    <location>
        <begin position="2"/>
        <end position="100"/>
    </location>
</feature>
<dbReference type="RefSeq" id="WP_150371266.1">
    <property type="nucleotide sequence ID" value="NZ_CP044065.1"/>
</dbReference>
<evidence type="ECO:0000256" key="1">
    <source>
        <dbReference type="ARBA" id="ARBA00023125"/>
    </source>
</evidence>
<dbReference type="SMART" id="SM00862">
    <property type="entry name" value="Trans_reg_C"/>
    <property type="match status" value="1"/>
</dbReference>
<dbReference type="OrthoDB" id="8971182at2"/>
<dbReference type="SUPFAM" id="SSF46894">
    <property type="entry name" value="C-terminal effector domain of the bipartite response regulators"/>
    <property type="match status" value="1"/>
</dbReference>
<dbReference type="CDD" id="cd00383">
    <property type="entry name" value="trans_reg_C"/>
    <property type="match status" value="1"/>
</dbReference>
<evidence type="ECO:0000313" key="5">
    <source>
        <dbReference type="Proteomes" id="UP000322822"/>
    </source>
</evidence>
<dbReference type="InterPro" id="IPR003593">
    <property type="entry name" value="AAA+_ATPase"/>
</dbReference>
<proteinExistence type="predicted"/>
<dbReference type="AlphaFoldDB" id="A0A5P2H047"/>
<evidence type="ECO:0000259" key="3">
    <source>
        <dbReference type="PROSITE" id="PS51755"/>
    </source>
</evidence>
<reference evidence="4 5" key="1">
    <citation type="submission" date="2019-09" db="EMBL/GenBank/DDBJ databases">
        <title>FDA dAtabase for Regulatory Grade micrObial Sequences (FDA-ARGOS): Supporting development and validation of Infectious Disease Dx tests.</title>
        <authorList>
            <person name="Sciortino C."/>
            <person name="Tallon L."/>
            <person name="Sadzewicz L."/>
            <person name="Vavikolanu K."/>
            <person name="Mehta A."/>
            <person name="Aluvathingal J."/>
            <person name="Nadendla S."/>
            <person name="Nandy P."/>
            <person name="Geyer C."/>
            <person name="Yan Y."/>
            <person name="Sichtig H."/>
        </authorList>
    </citation>
    <scope>NUCLEOTIDE SEQUENCE [LARGE SCALE GENOMIC DNA]</scope>
    <source>
        <strain evidence="4 5">FDAARGOS_664</strain>
    </source>
</reference>
<dbReference type="Gene3D" id="1.10.10.10">
    <property type="entry name" value="Winged helix-like DNA-binding domain superfamily/Winged helix DNA-binding domain"/>
    <property type="match status" value="1"/>
</dbReference>
<sequence>MSETYSFGPFQLYTQSRVLERGGAVIAMGSRAFDILVAMVQRPGEVVSHRELMALAWPELVVEESNARVQMAKLRRILGCGQNGMQYIASISGRGYCFVAPLQNLPAASDDRAGVPRRPHDGWRPAPAPLSPPIGRCEHLVELSRALYGARAVTIVGPGGAGKTTLATLLCHTLRELSGAVCFVDLGAIDIARANDERVGGALATAFGLDAGDSECEGPGRRLDEALVGEVLKTIASRRTLLVLDNCEHVVDEVARLVERLLSSAPNLQVLATSREPLRVRGERLYPIPPLGMPPMAGALTADQAMVFPSIQLFMDRATAGGYDAPLEDEHAPTVATICRRLDGNPLAIELVASRVALYGIDGVAELLGNQLALSWRGRRDAPARQGTVEATLDWSCNLLPARDRRVLRCLAAFPSEFTIDAAVAAAAPEFGTTAVTQSIADLIEKSLIAVHAIDGSTTLRLLDTTRLYAATRL</sequence>
<dbReference type="InterPro" id="IPR002182">
    <property type="entry name" value="NB-ARC"/>
</dbReference>
<evidence type="ECO:0000256" key="2">
    <source>
        <dbReference type="PROSITE-ProRule" id="PRU01091"/>
    </source>
</evidence>
<dbReference type="EMBL" id="CP044065">
    <property type="protein sequence ID" value="QET01206.1"/>
    <property type="molecule type" value="Genomic_DNA"/>
</dbReference>
<keyword evidence="1 2" id="KW-0238">DNA-binding</keyword>
<name>A0A5P2H047_9BURK</name>
<dbReference type="Pfam" id="PF00931">
    <property type="entry name" value="NB-ARC"/>
    <property type="match status" value="1"/>
</dbReference>
<dbReference type="PANTHER" id="PTHR47691:SF3">
    <property type="entry name" value="HTH-TYPE TRANSCRIPTIONAL REGULATOR RV0890C-RELATED"/>
    <property type="match status" value="1"/>
</dbReference>